<name>A0A5J6VLT8_9VIRU</name>
<evidence type="ECO:0000313" key="2">
    <source>
        <dbReference type="EMBL" id="QFG75132.1"/>
    </source>
</evidence>
<feature type="region of interest" description="Disordered" evidence="1">
    <location>
        <begin position="75"/>
        <end position="96"/>
    </location>
</feature>
<accession>A0A5J6VLT8</accession>
<proteinExistence type="predicted"/>
<sequence>MPKDKYVGKVVHVYLPNTKRLKYRWFIKKREDGRYVVRAPKRGVYFRDLDKKREKDFNKEQLLPKNTLFTLNKTRKRGGNLYSKKSKHYSTTKKHN</sequence>
<reference evidence="2" key="1">
    <citation type="journal article" date="2019" name="Philos. Trans. R. Soc. Lond., B, Biol. Sci.">
        <title>Targeted metagenomic recovery of four divergent viruses reveals shared and distinctive characteristics of giant viruses of marine eukaryotes.</title>
        <authorList>
            <person name="Needham D.M."/>
            <person name="Poirier C."/>
            <person name="Hehenberger E."/>
            <person name="Jimenez V."/>
            <person name="Swalwell J.E."/>
            <person name="Santoro A.E."/>
            <person name="Worden A.Z."/>
        </authorList>
    </citation>
    <scope>NUCLEOTIDE SEQUENCE</scope>
    <source>
        <strain evidence="2">OPacV-421</strain>
    </source>
</reference>
<dbReference type="EMBL" id="MN448299">
    <property type="protein sequence ID" value="QFG75132.1"/>
    <property type="molecule type" value="Genomic_DNA"/>
</dbReference>
<protein>
    <submittedName>
        <fullName evidence="2">Uncharacterized protein</fullName>
    </submittedName>
</protein>
<evidence type="ECO:0000256" key="1">
    <source>
        <dbReference type="SAM" id="MobiDB-lite"/>
    </source>
</evidence>
<organism evidence="2">
    <name type="scientific">Megaviridae environmental sample</name>
    <dbReference type="NCBI Taxonomy" id="1737588"/>
    <lineage>
        <taxon>Viruses</taxon>
        <taxon>Varidnaviria</taxon>
        <taxon>Bamfordvirae</taxon>
        <taxon>Nucleocytoviricota</taxon>
        <taxon>Megaviricetes</taxon>
        <taxon>Imitervirales</taxon>
        <taxon>Mimiviridae</taxon>
        <taxon>environmental samples</taxon>
    </lineage>
</organism>